<dbReference type="InterPro" id="IPR035940">
    <property type="entry name" value="CAP_sf"/>
</dbReference>
<comment type="caution">
    <text evidence="3">The sequence shown here is derived from an EMBL/GenBank/DDBJ whole genome shotgun (WGS) entry which is preliminary data.</text>
</comment>
<dbReference type="EMBL" id="LJIJ01002260">
    <property type="protein sequence ID" value="ODM89981.1"/>
    <property type="molecule type" value="Genomic_DNA"/>
</dbReference>
<evidence type="ECO:0000313" key="3">
    <source>
        <dbReference type="EMBL" id="ODM89981.1"/>
    </source>
</evidence>
<name>A0A1D2MAM1_ORCCI</name>
<dbReference type="InterPro" id="IPR014044">
    <property type="entry name" value="CAP_dom"/>
</dbReference>
<feature type="signal peptide" evidence="1">
    <location>
        <begin position="1"/>
        <end position="19"/>
    </location>
</feature>
<reference evidence="3 4" key="1">
    <citation type="journal article" date="2016" name="Genome Biol. Evol.">
        <title>Gene Family Evolution Reflects Adaptation to Soil Environmental Stressors in the Genome of the Collembolan Orchesella cincta.</title>
        <authorList>
            <person name="Faddeeva-Vakhrusheva A."/>
            <person name="Derks M.F."/>
            <person name="Anvar S.Y."/>
            <person name="Agamennone V."/>
            <person name="Suring W."/>
            <person name="Smit S."/>
            <person name="van Straalen N.M."/>
            <person name="Roelofs D."/>
        </authorList>
    </citation>
    <scope>NUCLEOTIDE SEQUENCE [LARGE SCALE GENOMIC DNA]</scope>
    <source>
        <tissue evidence="3">Mixed pool</tissue>
    </source>
</reference>
<dbReference type="PANTHER" id="PTHR10334">
    <property type="entry name" value="CYSTEINE-RICH SECRETORY PROTEIN-RELATED"/>
    <property type="match status" value="1"/>
</dbReference>
<evidence type="ECO:0000313" key="4">
    <source>
        <dbReference type="Proteomes" id="UP000094527"/>
    </source>
</evidence>
<dbReference type="SMART" id="SM00198">
    <property type="entry name" value="SCP"/>
    <property type="match status" value="1"/>
</dbReference>
<keyword evidence="4" id="KW-1185">Reference proteome</keyword>
<sequence length="327" mass="35089">MAGISVIAALLAFVAAASAEGMSPTEFGIAQSNTAITSVCWYENLKQFPKTNSKQWGRCSGADQISTGLKEMGLTGKSLEGSYAGSIPSVLSELPSEYGSACQSHLDSASADTSDNEGEALNDGGNSYPFRAFAYCLMKTLRGKHGDKAIEAVKNERTVSIEPWMNAIHTRLNEFREHHGAKPLGLSQELTEAAQRWSEKSAAACDDVHIKEGHPDYLFQGKPVGENLASSGGANDENANAYRAVDGWYQEIEFYPFPQGVDNMSGGIGGGVIGHFTQTVWAGSQYVGYGYAHNPKCSPYQTFITARFSPAGNMRGAFRENVKAPNS</sequence>
<feature type="chain" id="PRO_5008903708" evidence="1">
    <location>
        <begin position="20"/>
        <end position="327"/>
    </location>
</feature>
<dbReference type="PRINTS" id="PR00837">
    <property type="entry name" value="V5TPXLIKE"/>
</dbReference>
<dbReference type="Pfam" id="PF00188">
    <property type="entry name" value="CAP"/>
    <property type="match status" value="1"/>
</dbReference>
<evidence type="ECO:0000256" key="1">
    <source>
        <dbReference type="SAM" id="SignalP"/>
    </source>
</evidence>
<dbReference type="SUPFAM" id="SSF55797">
    <property type="entry name" value="PR-1-like"/>
    <property type="match status" value="1"/>
</dbReference>
<evidence type="ECO:0000259" key="2">
    <source>
        <dbReference type="SMART" id="SM00198"/>
    </source>
</evidence>
<dbReference type="Proteomes" id="UP000094527">
    <property type="component" value="Unassembled WGS sequence"/>
</dbReference>
<feature type="domain" description="SCP" evidence="2">
    <location>
        <begin position="166"/>
        <end position="316"/>
    </location>
</feature>
<dbReference type="Gene3D" id="3.40.33.10">
    <property type="entry name" value="CAP"/>
    <property type="match status" value="1"/>
</dbReference>
<dbReference type="InterPro" id="IPR001283">
    <property type="entry name" value="CRISP-related"/>
</dbReference>
<gene>
    <name evidence="3" type="ORF">Ocin01_16701</name>
</gene>
<dbReference type="STRING" id="48709.A0A1D2MAM1"/>
<proteinExistence type="predicted"/>
<protein>
    <submittedName>
        <fullName evidence="3">Golgi-associated plant pathogenesis-related protein 1</fullName>
    </submittedName>
</protein>
<keyword evidence="1" id="KW-0732">Signal</keyword>
<dbReference type="OrthoDB" id="337038at2759"/>
<organism evidence="3 4">
    <name type="scientific">Orchesella cincta</name>
    <name type="common">Springtail</name>
    <name type="synonym">Podura cincta</name>
    <dbReference type="NCBI Taxonomy" id="48709"/>
    <lineage>
        <taxon>Eukaryota</taxon>
        <taxon>Metazoa</taxon>
        <taxon>Ecdysozoa</taxon>
        <taxon>Arthropoda</taxon>
        <taxon>Hexapoda</taxon>
        <taxon>Collembola</taxon>
        <taxon>Entomobryomorpha</taxon>
        <taxon>Entomobryoidea</taxon>
        <taxon>Orchesellidae</taxon>
        <taxon>Orchesellinae</taxon>
        <taxon>Orchesella</taxon>
    </lineage>
</organism>
<dbReference type="AlphaFoldDB" id="A0A1D2MAM1"/>
<accession>A0A1D2MAM1</accession>